<gene>
    <name evidence="7" type="ORF">KDK95_20645</name>
</gene>
<dbReference type="PANTHER" id="PTHR40079:SF4">
    <property type="entry name" value="GH26 DOMAIN-CONTAINING PROTEIN-RELATED"/>
    <property type="match status" value="1"/>
</dbReference>
<feature type="active site" description="Proton donor" evidence="4">
    <location>
        <position position="140"/>
    </location>
</feature>
<dbReference type="SUPFAM" id="SSF51445">
    <property type="entry name" value="(Trans)glycosidases"/>
    <property type="match status" value="1"/>
</dbReference>
<dbReference type="Proteomes" id="UP000676325">
    <property type="component" value="Unassembled WGS sequence"/>
</dbReference>
<dbReference type="PROSITE" id="PS51764">
    <property type="entry name" value="GH26"/>
    <property type="match status" value="1"/>
</dbReference>
<feature type="active site" description="Nucleophile" evidence="4">
    <location>
        <position position="247"/>
    </location>
</feature>
<dbReference type="InterPro" id="IPR000805">
    <property type="entry name" value="Glyco_hydro_26"/>
</dbReference>
<keyword evidence="3 4" id="KW-0326">Glycosidase</keyword>
<evidence type="ECO:0000256" key="1">
    <source>
        <dbReference type="ARBA" id="ARBA00007754"/>
    </source>
</evidence>
<reference evidence="7" key="1">
    <citation type="submission" date="2021-04" db="EMBL/GenBank/DDBJ databases">
        <title>Genome based classification of Actinospica acidithermotolerans sp. nov., an actinobacterium isolated from an Indonesian hot spring.</title>
        <authorList>
            <person name="Kusuma A.B."/>
            <person name="Putra K.E."/>
            <person name="Nafisah S."/>
            <person name="Loh J."/>
            <person name="Nouioui I."/>
            <person name="Goodfellow M."/>
        </authorList>
    </citation>
    <scope>NUCLEOTIDE SEQUENCE</scope>
    <source>
        <strain evidence="7">MGRD01-02</strain>
    </source>
</reference>
<feature type="domain" description="GH26" evidence="6">
    <location>
        <begin position="27"/>
        <end position="315"/>
    </location>
</feature>
<evidence type="ECO:0000313" key="8">
    <source>
        <dbReference type="Proteomes" id="UP000676325"/>
    </source>
</evidence>
<dbReference type="Pfam" id="PF02156">
    <property type="entry name" value="Glyco_hydro_26"/>
    <property type="match status" value="1"/>
</dbReference>
<proteinExistence type="inferred from homology"/>
<accession>A0A941EE19</accession>
<comment type="similarity">
    <text evidence="1 4">Belongs to the glycosyl hydrolase 26 family.</text>
</comment>
<feature type="chain" id="PRO_5036921548" description="GH26 domain-containing protein" evidence="5">
    <location>
        <begin position="27"/>
        <end position="317"/>
    </location>
</feature>
<dbReference type="InterPro" id="IPR017853">
    <property type="entry name" value="GH"/>
</dbReference>
<dbReference type="GO" id="GO:0016985">
    <property type="term" value="F:mannan endo-1,4-beta-mannosidase activity"/>
    <property type="evidence" value="ECO:0007669"/>
    <property type="project" value="InterPro"/>
</dbReference>
<dbReference type="RefSeq" id="WP_212519865.1">
    <property type="nucleotide sequence ID" value="NZ_JAGSOH010000064.1"/>
</dbReference>
<dbReference type="AlphaFoldDB" id="A0A941EE19"/>
<comment type="caution">
    <text evidence="7">The sequence shown here is derived from an EMBL/GenBank/DDBJ whole genome shotgun (WGS) entry which is preliminary data.</text>
</comment>
<dbReference type="InterPro" id="IPR022790">
    <property type="entry name" value="GH26_dom"/>
</dbReference>
<name>A0A941EE19_9ACTN</name>
<dbReference type="PANTHER" id="PTHR40079">
    <property type="entry name" value="MANNAN ENDO-1,4-BETA-MANNOSIDASE E-RELATED"/>
    <property type="match status" value="1"/>
</dbReference>
<dbReference type="EMBL" id="JAGSOH010000064">
    <property type="protein sequence ID" value="MBR7828730.1"/>
    <property type="molecule type" value="Genomic_DNA"/>
</dbReference>
<evidence type="ECO:0000256" key="2">
    <source>
        <dbReference type="ARBA" id="ARBA00022801"/>
    </source>
</evidence>
<feature type="signal peptide" evidence="5">
    <location>
        <begin position="1"/>
        <end position="26"/>
    </location>
</feature>
<evidence type="ECO:0000256" key="3">
    <source>
        <dbReference type="ARBA" id="ARBA00023295"/>
    </source>
</evidence>
<evidence type="ECO:0000256" key="5">
    <source>
        <dbReference type="SAM" id="SignalP"/>
    </source>
</evidence>
<keyword evidence="2 4" id="KW-0378">Hydrolase</keyword>
<sequence length="317" mass="34199">MSRRVRNLITIAVVACLAVGAWSAWASRSKPAGAKYEPADGQVYLGVSTDIGRLDAFDAAAGLGSGRHPAIYDQWTTPDGSVQPILDNAATRSGMAPMISWNLPMTGGQITDGGKDAYLRAQAQAVKKHGGAVFVRLDWEMNASWYPDWNLPGVTPAQFIASWRHVYEIFQEEGATNAAFVWCPTLWNGPGGLSPDTWYPGDAYVDWLGIDAYPQSAVTSFIMTGAGGLDDTVKFAAARKKPLMVAEWAPAKPQPDTAAAMNLIFDFAAANPKTVKALVYFDFDTNGKDYTLKDHPVGAVEFRKRVDGNSGFLLALS</sequence>
<evidence type="ECO:0000313" key="7">
    <source>
        <dbReference type="EMBL" id="MBR7828730.1"/>
    </source>
</evidence>
<organism evidence="7 8">
    <name type="scientific">Actinospica acidithermotolerans</name>
    <dbReference type="NCBI Taxonomy" id="2828514"/>
    <lineage>
        <taxon>Bacteria</taxon>
        <taxon>Bacillati</taxon>
        <taxon>Actinomycetota</taxon>
        <taxon>Actinomycetes</taxon>
        <taxon>Catenulisporales</taxon>
        <taxon>Actinospicaceae</taxon>
        <taxon>Actinospica</taxon>
    </lineage>
</organism>
<evidence type="ECO:0000259" key="6">
    <source>
        <dbReference type="PROSITE" id="PS51764"/>
    </source>
</evidence>
<keyword evidence="5" id="KW-0732">Signal</keyword>
<dbReference type="GO" id="GO:0006080">
    <property type="term" value="P:substituted mannan metabolic process"/>
    <property type="evidence" value="ECO:0007669"/>
    <property type="project" value="InterPro"/>
</dbReference>
<keyword evidence="8" id="KW-1185">Reference proteome</keyword>
<dbReference type="Gene3D" id="3.20.20.80">
    <property type="entry name" value="Glycosidases"/>
    <property type="match status" value="1"/>
</dbReference>
<evidence type="ECO:0000256" key="4">
    <source>
        <dbReference type="PROSITE-ProRule" id="PRU01100"/>
    </source>
</evidence>
<protein>
    <recommendedName>
        <fullName evidence="6">GH26 domain-containing protein</fullName>
    </recommendedName>
</protein>